<dbReference type="InterPro" id="IPR001789">
    <property type="entry name" value="Sig_transdc_resp-reg_receiver"/>
</dbReference>
<dbReference type="InterPro" id="IPR018060">
    <property type="entry name" value="HTH_AraC"/>
</dbReference>
<evidence type="ECO:0000256" key="4">
    <source>
        <dbReference type="PROSITE-ProRule" id="PRU00169"/>
    </source>
</evidence>
<dbReference type="AlphaFoldDB" id="A0A5E5PC31"/>
<proteinExistence type="predicted"/>
<evidence type="ECO:0000259" key="6">
    <source>
        <dbReference type="PROSITE" id="PS01124"/>
    </source>
</evidence>
<evidence type="ECO:0000313" key="8">
    <source>
        <dbReference type="EMBL" id="VVG73189.1"/>
    </source>
</evidence>
<keyword evidence="2" id="KW-0238">DNA-binding</keyword>
<dbReference type="RefSeq" id="WP_094068233.1">
    <property type="nucleotide sequence ID" value="NZ_CABPSX010000010.1"/>
</dbReference>
<comment type="caution">
    <text evidence="4">Lacks conserved residue(s) required for the propagation of feature annotation.</text>
</comment>
<dbReference type="GO" id="GO:0003700">
    <property type="term" value="F:DNA-binding transcription factor activity"/>
    <property type="evidence" value="ECO:0007669"/>
    <property type="project" value="InterPro"/>
</dbReference>
<evidence type="ECO:0000259" key="7">
    <source>
        <dbReference type="PROSITE" id="PS50110"/>
    </source>
</evidence>
<evidence type="ECO:0000256" key="1">
    <source>
        <dbReference type="ARBA" id="ARBA00023015"/>
    </source>
</evidence>
<dbReference type="PANTHER" id="PTHR46796">
    <property type="entry name" value="HTH-TYPE TRANSCRIPTIONAL ACTIVATOR RHAS-RELATED"/>
    <property type="match status" value="1"/>
</dbReference>
<dbReference type="InterPro" id="IPR050204">
    <property type="entry name" value="AraC_XylS_family_regulators"/>
</dbReference>
<dbReference type="EMBL" id="CABPSX010000010">
    <property type="protein sequence ID" value="VVG73189.1"/>
    <property type="molecule type" value="Genomic_DNA"/>
</dbReference>
<evidence type="ECO:0000256" key="2">
    <source>
        <dbReference type="ARBA" id="ARBA00023125"/>
    </source>
</evidence>
<dbReference type="OrthoDB" id="269117at2"/>
<protein>
    <submittedName>
        <fullName evidence="8">Response regulator</fullName>
    </submittedName>
</protein>
<gene>
    <name evidence="8" type="ORF">PAP18089_04192</name>
</gene>
<dbReference type="SUPFAM" id="SSF46689">
    <property type="entry name" value="Homeodomain-like"/>
    <property type="match status" value="1"/>
</dbReference>
<keyword evidence="3" id="KW-0804">Transcription</keyword>
<evidence type="ECO:0000313" key="9">
    <source>
        <dbReference type="Proteomes" id="UP000364291"/>
    </source>
</evidence>
<dbReference type="PROSITE" id="PS01124">
    <property type="entry name" value="HTH_ARAC_FAMILY_2"/>
    <property type="match status" value="1"/>
</dbReference>
<dbReference type="GO" id="GO:0000160">
    <property type="term" value="P:phosphorelay signal transduction system"/>
    <property type="evidence" value="ECO:0007669"/>
    <property type="project" value="InterPro"/>
</dbReference>
<feature type="region of interest" description="Disordered" evidence="5">
    <location>
        <begin position="302"/>
        <end position="343"/>
    </location>
</feature>
<dbReference type="Pfam" id="PF12833">
    <property type="entry name" value="HTH_18"/>
    <property type="match status" value="1"/>
</dbReference>
<dbReference type="InterPro" id="IPR018062">
    <property type="entry name" value="HTH_AraC-typ_CS"/>
</dbReference>
<dbReference type="Proteomes" id="UP000364291">
    <property type="component" value="Unassembled WGS sequence"/>
</dbReference>
<dbReference type="InterPro" id="IPR011006">
    <property type="entry name" value="CheY-like_superfamily"/>
</dbReference>
<dbReference type="InterPro" id="IPR020449">
    <property type="entry name" value="Tscrpt_reg_AraC-type_HTH"/>
</dbReference>
<dbReference type="PRINTS" id="PR00032">
    <property type="entry name" value="HTHARAC"/>
</dbReference>
<dbReference type="InterPro" id="IPR009057">
    <property type="entry name" value="Homeodomain-like_sf"/>
</dbReference>
<organism evidence="8 9">
    <name type="scientific">Pandoraea apista</name>
    <dbReference type="NCBI Taxonomy" id="93218"/>
    <lineage>
        <taxon>Bacteria</taxon>
        <taxon>Pseudomonadati</taxon>
        <taxon>Pseudomonadota</taxon>
        <taxon>Betaproteobacteria</taxon>
        <taxon>Burkholderiales</taxon>
        <taxon>Burkholderiaceae</taxon>
        <taxon>Pandoraea</taxon>
    </lineage>
</organism>
<dbReference type="SUPFAM" id="SSF52172">
    <property type="entry name" value="CheY-like"/>
    <property type="match status" value="1"/>
</dbReference>
<dbReference type="GO" id="GO:0043565">
    <property type="term" value="F:sequence-specific DNA binding"/>
    <property type="evidence" value="ECO:0007669"/>
    <property type="project" value="InterPro"/>
</dbReference>
<dbReference type="Gene3D" id="1.10.10.60">
    <property type="entry name" value="Homeodomain-like"/>
    <property type="match status" value="2"/>
</dbReference>
<dbReference type="PROSITE" id="PS50110">
    <property type="entry name" value="RESPONSE_REGULATORY"/>
    <property type="match status" value="1"/>
</dbReference>
<evidence type="ECO:0000256" key="3">
    <source>
        <dbReference type="ARBA" id="ARBA00023163"/>
    </source>
</evidence>
<dbReference type="SMART" id="SM00342">
    <property type="entry name" value="HTH_ARAC"/>
    <property type="match status" value="1"/>
</dbReference>
<sequence>MFSDVDDNAPMILDVPFGRIDGVRQQPRTRYGGGVLHGKAQTYRLPIASVSGLYQRGDAMQRQSQSGRYVLVDSGIGHLMGIRESANLSGIVLRTVRSVTEALGSCLTGELPDMVLVGVRDANVDAISRCHDVLRQRDAPIIAFGPEQEPALRVRCFRAGAVDYIDASASARELDLRIGMHIKNRWQIADVAASREIREITGSRKQEICQLAVKYLSQTEIGNISQQLLASRIGVSVGHLDAAFRSVMGYSVVRFLRRRRMDIARMLLEESLMSVTAIAELLGFCDGANFATAFRQETGKTPSEYRFGRSGARQSGNVATATSRKSVASTSQWRGGEREGAAP</sequence>
<accession>A0A5E5PC31</accession>
<keyword evidence="1" id="KW-0805">Transcription regulation</keyword>
<dbReference type="Gene3D" id="3.40.50.2300">
    <property type="match status" value="1"/>
</dbReference>
<name>A0A5E5PC31_9BURK</name>
<dbReference type="PROSITE" id="PS00041">
    <property type="entry name" value="HTH_ARAC_FAMILY_1"/>
    <property type="match status" value="1"/>
</dbReference>
<evidence type="ECO:0000256" key="5">
    <source>
        <dbReference type="SAM" id="MobiDB-lite"/>
    </source>
</evidence>
<dbReference type="PANTHER" id="PTHR46796:SF6">
    <property type="entry name" value="ARAC SUBFAMILY"/>
    <property type="match status" value="1"/>
</dbReference>
<reference evidence="8 9" key="1">
    <citation type="submission" date="2019-08" db="EMBL/GenBank/DDBJ databases">
        <authorList>
            <person name="Peeters C."/>
        </authorList>
    </citation>
    <scope>NUCLEOTIDE SEQUENCE [LARGE SCALE GENOMIC DNA]</scope>
    <source>
        <strain evidence="8 9">LMG 18089</strain>
    </source>
</reference>
<feature type="domain" description="HTH araC/xylS-type" evidence="6">
    <location>
        <begin position="206"/>
        <end position="308"/>
    </location>
</feature>
<feature type="domain" description="Response regulatory" evidence="7">
    <location>
        <begin position="68"/>
        <end position="182"/>
    </location>
</feature>
<feature type="compositionally biased region" description="Polar residues" evidence="5">
    <location>
        <begin position="312"/>
        <end position="333"/>
    </location>
</feature>